<dbReference type="EMBL" id="QMFY01000026">
    <property type="protein sequence ID" value="RAV97837.1"/>
    <property type="molecule type" value="Genomic_DNA"/>
</dbReference>
<dbReference type="Proteomes" id="UP000251889">
    <property type="component" value="Unassembled WGS sequence"/>
</dbReference>
<reference evidence="1 2" key="1">
    <citation type="submission" date="2018-06" db="EMBL/GenBank/DDBJ databases">
        <title>Chryseolinea flavus sp. nov., a member of the phylum Bacteroidetes isolated from soil.</title>
        <authorList>
            <person name="Li Y."/>
            <person name="Wang J."/>
        </authorList>
    </citation>
    <scope>NUCLEOTIDE SEQUENCE [LARGE SCALE GENOMIC DNA]</scope>
    <source>
        <strain evidence="1 2">SDU1-6</strain>
    </source>
</reference>
<dbReference type="PIRSF" id="PIRSF033563">
    <property type="entry name" value="UCP033563"/>
    <property type="match status" value="1"/>
</dbReference>
<evidence type="ECO:0000313" key="2">
    <source>
        <dbReference type="Proteomes" id="UP000251889"/>
    </source>
</evidence>
<dbReference type="RefSeq" id="WP_112749993.1">
    <property type="nucleotide sequence ID" value="NZ_QMFY01000026.1"/>
</dbReference>
<comment type="caution">
    <text evidence="1">The sequence shown here is derived from an EMBL/GenBank/DDBJ whole genome shotgun (WGS) entry which is preliminary data.</text>
</comment>
<dbReference type="PANTHER" id="PTHR36454:SF1">
    <property type="entry name" value="DUF1015 DOMAIN-CONTAINING PROTEIN"/>
    <property type="match status" value="1"/>
</dbReference>
<proteinExistence type="predicted"/>
<dbReference type="InterPro" id="IPR008323">
    <property type="entry name" value="UCP033563"/>
</dbReference>
<keyword evidence="2" id="KW-1185">Reference proteome</keyword>
<gene>
    <name evidence="1" type="ORF">DQQ10_26595</name>
</gene>
<sequence length="434" mass="49826">MAEILPVRAWRYNTELATNIDDLLSPLFDVVSDKQRAALYKNPLNSIHLSVPQPPLAGERAAMLLDDWKKNGVILQDKLPAIYVYYQYFKTPGSTRPSCRKGFIAHVRVYDWEDKVILRHENTIPKSVNDRVEILEKTGLHVSPTHGLYTDPTFTLEKLMDEAIASPLYESEDYQGVRDVVGVIHDGKAVNQFLSLIKEKKIILADGHHRYEGSLANMHQQKRSNPYHTGKEGYNFHLMYFTNTESDDLRILPTHRLIVGLPNFSSESVLEKLEKHFKVKVIDDATTLPEVIAGKQWTFGIVFKDTAYKIQLKPESIEKLHWPFPPEVKALDLTVMHYFIIEKILGIAGKEQRKSEHIAFDRNFADCLNRINDGRSQMAIITNEVSIEEVKKICDSGFTMPQKSTYFYPKVICGFLFSSIIDREFNTPVYYPFA</sequence>
<dbReference type="OrthoDB" id="9781616at2"/>
<accession>A0A364XVT9</accession>
<evidence type="ECO:0000313" key="1">
    <source>
        <dbReference type="EMBL" id="RAV97837.1"/>
    </source>
</evidence>
<name>A0A364XVT9_9BACT</name>
<dbReference type="AlphaFoldDB" id="A0A364XVT9"/>
<protein>
    <submittedName>
        <fullName evidence="1">DUF1015 domain-containing protein</fullName>
    </submittedName>
</protein>
<dbReference type="PANTHER" id="PTHR36454">
    <property type="entry name" value="LMO2823 PROTEIN"/>
    <property type="match status" value="1"/>
</dbReference>
<organism evidence="1 2">
    <name type="scientific">Pseudochryseolinea flava</name>
    <dbReference type="NCBI Taxonomy" id="2059302"/>
    <lineage>
        <taxon>Bacteria</taxon>
        <taxon>Pseudomonadati</taxon>
        <taxon>Bacteroidota</taxon>
        <taxon>Cytophagia</taxon>
        <taxon>Cytophagales</taxon>
        <taxon>Fulvivirgaceae</taxon>
        <taxon>Pseudochryseolinea</taxon>
    </lineage>
</organism>
<dbReference type="Pfam" id="PF06245">
    <property type="entry name" value="DUF1015"/>
    <property type="match status" value="1"/>
</dbReference>